<proteinExistence type="predicted"/>
<sequence length="226" mass="25153">MVRHSGVGLDYQTRAALDNDLLIREQNYPDLYNVKVISYKDMTKKDSIWRCISKVLLSSVNGMFRLFSHRGHVEVFEGSQELTPLIGELADDQRSERGTEPTPMATPMTMATPTPAAMPTPVLTPPPDCTTIPRAPVGGQEEAELPAASLRQISARHQTRVRIHLLTVLEDFLSLQEQQQQQQDFPPSVTTATPLLLPRTVPLSELSSCQLRWAHLPDRVSGHLGP</sequence>
<evidence type="ECO:0000256" key="1">
    <source>
        <dbReference type="SAM" id="MobiDB-lite"/>
    </source>
</evidence>
<evidence type="ECO:0000313" key="3">
    <source>
        <dbReference type="Proteomes" id="UP001221898"/>
    </source>
</evidence>
<feature type="compositionally biased region" description="Pro residues" evidence="1">
    <location>
        <begin position="116"/>
        <end position="128"/>
    </location>
</feature>
<dbReference type="EMBL" id="JAINUG010000208">
    <property type="protein sequence ID" value="KAJ8387642.1"/>
    <property type="molecule type" value="Genomic_DNA"/>
</dbReference>
<dbReference type="Proteomes" id="UP001221898">
    <property type="component" value="Unassembled WGS sequence"/>
</dbReference>
<gene>
    <name evidence="2" type="ORF">AAFF_G00151920</name>
</gene>
<evidence type="ECO:0000313" key="2">
    <source>
        <dbReference type="EMBL" id="KAJ8387642.1"/>
    </source>
</evidence>
<comment type="caution">
    <text evidence="2">The sequence shown here is derived from an EMBL/GenBank/DDBJ whole genome shotgun (WGS) entry which is preliminary data.</text>
</comment>
<protein>
    <submittedName>
        <fullName evidence="2">Uncharacterized protein</fullName>
    </submittedName>
</protein>
<organism evidence="2 3">
    <name type="scientific">Aldrovandia affinis</name>
    <dbReference type="NCBI Taxonomy" id="143900"/>
    <lineage>
        <taxon>Eukaryota</taxon>
        <taxon>Metazoa</taxon>
        <taxon>Chordata</taxon>
        <taxon>Craniata</taxon>
        <taxon>Vertebrata</taxon>
        <taxon>Euteleostomi</taxon>
        <taxon>Actinopterygii</taxon>
        <taxon>Neopterygii</taxon>
        <taxon>Teleostei</taxon>
        <taxon>Notacanthiformes</taxon>
        <taxon>Halosauridae</taxon>
        <taxon>Aldrovandia</taxon>
    </lineage>
</organism>
<feature type="compositionally biased region" description="Low complexity" evidence="1">
    <location>
        <begin position="100"/>
        <end position="115"/>
    </location>
</feature>
<feature type="region of interest" description="Disordered" evidence="1">
    <location>
        <begin position="92"/>
        <end position="136"/>
    </location>
</feature>
<name>A0AAD7W8C0_9TELE</name>
<dbReference type="AlphaFoldDB" id="A0AAD7W8C0"/>
<reference evidence="2" key="1">
    <citation type="journal article" date="2023" name="Science">
        <title>Genome structures resolve the early diversification of teleost fishes.</title>
        <authorList>
            <person name="Parey E."/>
            <person name="Louis A."/>
            <person name="Montfort J."/>
            <person name="Bouchez O."/>
            <person name="Roques C."/>
            <person name="Iampietro C."/>
            <person name="Lluch J."/>
            <person name="Castinel A."/>
            <person name="Donnadieu C."/>
            <person name="Desvignes T."/>
            <person name="Floi Bucao C."/>
            <person name="Jouanno E."/>
            <person name="Wen M."/>
            <person name="Mejri S."/>
            <person name="Dirks R."/>
            <person name="Jansen H."/>
            <person name="Henkel C."/>
            <person name="Chen W.J."/>
            <person name="Zahm M."/>
            <person name="Cabau C."/>
            <person name="Klopp C."/>
            <person name="Thompson A.W."/>
            <person name="Robinson-Rechavi M."/>
            <person name="Braasch I."/>
            <person name="Lecointre G."/>
            <person name="Bobe J."/>
            <person name="Postlethwait J.H."/>
            <person name="Berthelot C."/>
            <person name="Roest Crollius H."/>
            <person name="Guiguen Y."/>
        </authorList>
    </citation>
    <scope>NUCLEOTIDE SEQUENCE</scope>
    <source>
        <strain evidence="2">NC1722</strain>
    </source>
</reference>
<accession>A0AAD7W8C0</accession>
<keyword evidence="3" id="KW-1185">Reference proteome</keyword>